<evidence type="ECO:0000259" key="5">
    <source>
        <dbReference type="Pfam" id="PF07687"/>
    </source>
</evidence>
<evidence type="ECO:0000313" key="6">
    <source>
        <dbReference type="EMBL" id="NTS63715.1"/>
    </source>
</evidence>
<proteinExistence type="predicted"/>
<dbReference type="SUPFAM" id="SSF53187">
    <property type="entry name" value="Zn-dependent exopeptidases"/>
    <property type="match status" value="1"/>
</dbReference>
<feature type="domain" description="Peptidase M20 dimerisation" evidence="5">
    <location>
        <begin position="206"/>
        <end position="324"/>
    </location>
</feature>
<dbReference type="InterPro" id="IPR002933">
    <property type="entry name" value="Peptidase_M20"/>
</dbReference>
<keyword evidence="2" id="KW-0479">Metal-binding</keyword>
<sequence>MIATLLLLAAAAATLSPVETRMRDAVIADATRSEALLQRLVEQNSGSLNLDGVTKVGEMMRRELAPLGFDVRFVDMRATGRAGHIVATHKGNGRGKRVLLIGHLDTVFEPDSPFTGLRREGTRAYGPGVGDDKGGLVVIVAALRAMKAAGTLRNADIQVVLTGDEERTGAPLALARADLIAAGKWADVALEYENVATEDGRDWGTTARRSSINWAITATGVTGHSSAVFGPALGYGAAYELARILDTFRRELPEPNVTYNVGVMAAGTPAALDNSGVRASASGKTNIVAAQAVARGDLRTLSPEQDARVQARMTAIVAQHLPRTNATITFSEGYPPMAPTTGNRALLARLNAVNRDLSLPEMPEYDPAKRGAADSSFVAADADTLGGMGASGGGAHAEGEWIDLTSLPRQATRSAILISRLAAEKR</sequence>
<dbReference type="PANTHER" id="PTHR43808">
    <property type="entry name" value="ACETYLORNITHINE DEACETYLASE"/>
    <property type="match status" value="1"/>
</dbReference>
<keyword evidence="4" id="KW-0862">Zinc</keyword>
<dbReference type="Gene3D" id="3.40.630.10">
    <property type="entry name" value="Zn peptidases"/>
    <property type="match status" value="1"/>
</dbReference>
<dbReference type="Pfam" id="PF01546">
    <property type="entry name" value="Peptidase_M20"/>
    <property type="match status" value="1"/>
</dbReference>
<dbReference type="InterPro" id="IPR036264">
    <property type="entry name" value="Bact_exopeptidase_dim_dom"/>
</dbReference>
<dbReference type="PANTHER" id="PTHR43808:SF32">
    <property type="entry name" value="ARGE_DAPE-RELATED DEACYLASE"/>
    <property type="match status" value="1"/>
</dbReference>
<dbReference type="SUPFAM" id="SSF55031">
    <property type="entry name" value="Bacterial exopeptidase dimerisation domain"/>
    <property type="match status" value="1"/>
</dbReference>
<organism evidence="6 7">
    <name type="scientific">Sphingomonas hominis</name>
    <dbReference type="NCBI Taxonomy" id="2741495"/>
    <lineage>
        <taxon>Bacteria</taxon>
        <taxon>Pseudomonadati</taxon>
        <taxon>Pseudomonadota</taxon>
        <taxon>Alphaproteobacteria</taxon>
        <taxon>Sphingomonadales</taxon>
        <taxon>Sphingomonadaceae</taxon>
        <taxon>Sphingomonas</taxon>
    </lineage>
</organism>
<dbReference type="InterPro" id="IPR001261">
    <property type="entry name" value="ArgE/DapE_CS"/>
</dbReference>
<evidence type="ECO:0000256" key="3">
    <source>
        <dbReference type="ARBA" id="ARBA00022801"/>
    </source>
</evidence>
<evidence type="ECO:0000256" key="2">
    <source>
        <dbReference type="ARBA" id="ARBA00022723"/>
    </source>
</evidence>
<dbReference type="Pfam" id="PF07687">
    <property type="entry name" value="M20_dimer"/>
    <property type="match status" value="1"/>
</dbReference>
<dbReference type="Gene3D" id="3.30.70.360">
    <property type="match status" value="1"/>
</dbReference>
<dbReference type="PROSITE" id="PS00758">
    <property type="entry name" value="ARGE_DAPE_CPG2_1"/>
    <property type="match status" value="1"/>
</dbReference>
<name>A0ABX2JIP7_9SPHN</name>
<dbReference type="InterPro" id="IPR011650">
    <property type="entry name" value="Peptidase_M20_dimer"/>
</dbReference>
<evidence type="ECO:0000256" key="4">
    <source>
        <dbReference type="ARBA" id="ARBA00022833"/>
    </source>
</evidence>
<dbReference type="InterPro" id="IPR050072">
    <property type="entry name" value="Peptidase_M20A"/>
</dbReference>
<comment type="caution">
    <text evidence="6">The sequence shown here is derived from an EMBL/GenBank/DDBJ whole genome shotgun (WGS) entry which is preliminary data.</text>
</comment>
<reference evidence="6 7" key="1">
    <citation type="submission" date="2020-06" db="EMBL/GenBank/DDBJ databases">
        <title>Sphingomonas hominis sp. nov., a member of the Sphingomonas, isolated from the hair of a 22-year-old girl.</title>
        <authorList>
            <person name="Zhang D.-F."/>
            <person name="Cui X.-W."/>
        </authorList>
    </citation>
    <scope>NUCLEOTIDE SEQUENCE [LARGE SCALE GENOMIC DNA]</scope>
    <source>
        <strain evidence="6 7">HHU CXW</strain>
    </source>
</reference>
<keyword evidence="3" id="KW-0378">Hydrolase</keyword>
<dbReference type="RefSeq" id="WP_174191824.1">
    <property type="nucleotide sequence ID" value="NZ_JABULH010000001.1"/>
</dbReference>
<protein>
    <submittedName>
        <fullName evidence="6">M20/M25/M40 family metallo-hydrolase</fullName>
    </submittedName>
</protein>
<accession>A0ABX2JIP7</accession>
<evidence type="ECO:0000313" key="7">
    <source>
        <dbReference type="Proteomes" id="UP000621447"/>
    </source>
</evidence>
<dbReference type="EMBL" id="JABULH010000001">
    <property type="protein sequence ID" value="NTS63715.1"/>
    <property type="molecule type" value="Genomic_DNA"/>
</dbReference>
<comment type="cofactor">
    <cofactor evidence="1">
        <name>Zn(2+)</name>
        <dbReference type="ChEBI" id="CHEBI:29105"/>
    </cofactor>
</comment>
<dbReference type="Proteomes" id="UP000621447">
    <property type="component" value="Unassembled WGS sequence"/>
</dbReference>
<gene>
    <name evidence="6" type="ORF">HRV97_00900</name>
</gene>
<keyword evidence="7" id="KW-1185">Reference proteome</keyword>
<evidence type="ECO:0000256" key="1">
    <source>
        <dbReference type="ARBA" id="ARBA00001947"/>
    </source>
</evidence>